<feature type="domain" description="WSC" evidence="4">
    <location>
        <begin position="223"/>
        <end position="317"/>
    </location>
</feature>
<keyword evidence="1" id="KW-0677">Repeat</keyword>
<dbReference type="PANTHER" id="PTHR45964">
    <property type="entry name" value="WSCD FAMILY MEMBER CG9164"/>
    <property type="match status" value="1"/>
</dbReference>
<evidence type="ECO:0000259" key="4">
    <source>
        <dbReference type="PROSITE" id="PS51212"/>
    </source>
</evidence>
<sequence length="342" mass="35926">MARKTLGLGILFVLLSSNVTPTIATTTTGFGNTTASGTTVFTPTSSGGSSGSSSTQSQVTPTPVPSPTSSHADTSTKSHIKFTQSNPLIHRRSHGHTDILDRFPDVNSEPTHDKHNLDISLPLGCYNEGSNGRALPDFFVEDDVLMTIDKCAHLCSNYTFLGLEYGSQCWCSNSIQNGAFPIDDGQCSTVCAGDASQFCGGEDTLSVFLPPPPPPPRPANNITFTAAGCYAEPADGSRALGQARTAADDMTPASCFNICGTSGWVYAGLEYGQECWCGSHLSKAATKVDPGQCNLNCSGDATQTCGGDHLLNLYNGTYSHSAVAGQPPLHAAFWDRLLNGDV</sequence>
<evidence type="ECO:0000256" key="3">
    <source>
        <dbReference type="SAM" id="SignalP"/>
    </source>
</evidence>
<keyword evidence="3" id="KW-0732">Signal</keyword>
<keyword evidence="6" id="KW-1185">Reference proteome</keyword>
<feature type="compositionally biased region" description="Low complexity" evidence="2">
    <location>
        <begin position="26"/>
        <end position="61"/>
    </location>
</feature>
<dbReference type="InterPro" id="IPR002889">
    <property type="entry name" value="WSC_carb-bd"/>
</dbReference>
<dbReference type="PANTHER" id="PTHR45964:SF5">
    <property type="entry name" value="WSCD FAMILY MEMBER CG9164"/>
    <property type="match status" value="1"/>
</dbReference>
<dbReference type="Proteomes" id="UP001583177">
    <property type="component" value="Unassembled WGS sequence"/>
</dbReference>
<evidence type="ECO:0000256" key="1">
    <source>
        <dbReference type="ARBA" id="ARBA00022737"/>
    </source>
</evidence>
<protein>
    <recommendedName>
        <fullName evidence="4">WSC domain-containing protein</fullName>
    </recommendedName>
</protein>
<organism evidence="5 6">
    <name type="scientific">Diaporthe australafricana</name>
    <dbReference type="NCBI Taxonomy" id="127596"/>
    <lineage>
        <taxon>Eukaryota</taxon>
        <taxon>Fungi</taxon>
        <taxon>Dikarya</taxon>
        <taxon>Ascomycota</taxon>
        <taxon>Pezizomycotina</taxon>
        <taxon>Sordariomycetes</taxon>
        <taxon>Sordariomycetidae</taxon>
        <taxon>Diaporthales</taxon>
        <taxon>Diaporthaceae</taxon>
        <taxon>Diaporthe</taxon>
    </lineage>
</organism>
<reference evidence="5 6" key="1">
    <citation type="journal article" date="2024" name="IMA Fungus">
        <title>IMA Genome - F19 : A genome assembly and annotation guide to empower mycologists, including annotated draft genome sequences of Ceratocystis pirilliformis, Diaporthe australafricana, Fusarium ophioides, Paecilomyces lecythidis, and Sporothrix stenoceras.</title>
        <authorList>
            <person name="Aylward J."/>
            <person name="Wilson A.M."/>
            <person name="Visagie C.M."/>
            <person name="Spraker J."/>
            <person name="Barnes I."/>
            <person name="Buitendag C."/>
            <person name="Ceriani C."/>
            <person name="Del Mar Angel L."/>
            <person name="du Plessis D."/>
            <person name="Fuchs T."/>
            <person name="Gasser K."/>
            <person name="Kramer D."/>
            <person name="Li W."/>
            <person name="Munsamy K."/>
            <person name="Piso A."/>
            <person name="Price J.L."/>
            <person name="Sonnekus B."/>
            <person name="Thomas C."/>
            <person name="van der Nest A."/>
            <person name="van Dijk A."/>
            <person name="van Heerden A."/>
            <person name="van Vuuren N."/>
            <person name="Yilmaz N."/>
            <person name="Duong T.A."/>
            <person name="van der Merwe N.A."/>
            <person name="Wingfield M.J."/>
            <person name="Wingfield B.D."/>
        </authorList>
    </citation>
    <scope>NUCLEOTIDE SEQUENCE [LARGE SCALE GENOMIC DNA]</scope>
    <source>
        <strain evidence="5 6">CMW 18300</strain>
    </source>
</reference>
<feature type="domain" description="WSC" evidence="4">
    <location>
        <begin position="119"/>
        <end position="211"/>
    </location>
</feature>
<name>A0ABR3WB16_9PEZI</name>
<feature type="signal peptide" evidence="3">
    <location>
        <begin position="1"/>
        <end position="24"/>
    </location>
</feature>
<gene>
    <name evidence="5" type="ORF">Daus18300_010268</name>
</gene>
<comment type="caution">
    <text evidence="5">The sequence shown here is derived from an EMBL/GenBank/DDBJ whole genome shotgun (WGS) entry which is preliminary data.</text>
</comment>
<dbReference type="PROSITE" id="PS51212">
    <property type="entry name" value="WSC"/>
    <property type="match status" value="2"/>
</dbReference>
<dbReference type="Pfam" id="PF01822">
    <property type="entry name" value="WSC"/>
    <property type="match status" value="2"/>
</dbReference>
<feature type="chain" id="PRO_5045123485" description="WSC domain-containing protein" evidence="3">
    <location>
        <begin position="25"/>
        <end position="342"/>
    </location>
</feature>
<evidence type="ECO:0000313" key="5">
    <source>
        <dbReference type="EMBL" id="KAL1857628.1"/>
    </source>
</evidence>
<evidence type="ECO:0000256" key="2">
    <source>
        <dbReference type="SAM" id="MobiDB-lite"/>
    </source>
</evidence>
<proteinExistence type="predicted"/>
<dbReference type="InterPro" id="IPR051589">
    <property type="entry name" value="Sialate-O-sulfotransferase"/>
</dbReference>
<dbReference type="SMART" id="SM00321">
    <property type="entry name" value="WSC"/>
    <property type="match status" value="2"/>
</dbReference>
<accession>A0ABR3WB16</accession>
<evidence type="ECO:0000313" key="6">
    <source>
        <dbReference type="Proteomes" id="UP001583177"/>
    </source>
</evidence>
<feature type="region of interest" description="Disordered" evidence="2">
    <location>
        <begin position="26"/>
        <end position="78"/>
    </location>
</feature>
<dbReference type="EMBL" id="JAWRVE010000111">
    <property type="protein sequence ID" value="KAL1857628.1"/>
    <property type="molecule type" value="Genomic_DNA"/>
</dbReference>